<keyword evidence="6" id="KW-0067">ATP-binding</keyword>
<evidence type="ECO:0000256" key="6">
    <source>
        <dbReference type="ARBA" id="ARBA00022840"/>
    </source>
</evidence>
<dbReference type="Pfam" id="PF00069">
    <property type="entry name" value="Pkinase"/>
    <property type="match status" value="1"/>
</dbReference>
<dbReference type="Proteomes" id="UP001152885">
    <property type="component" value="Unassembled WGS sequence"/>
</dbReference>
<comment type="catalytic activity">
    <reaction evidence="8">
        <text>L-seryl-[protein] + ATP = O-phospho-L-seryl-[protein] + ADP + H(+)</text>
        <dbReference type="Rhea" id="RHEA:17989"/>
        <dbReference type="Rhea" id="RHEA-COMP:9863"/>
        <dbReference type="Rhea" id="RHEA-COMP:11604"/>
        <dbReference type="ChEBI" id="CHEBI:15378"/>
        <dbReference type="ChEBI" id="CHEBI:29999"/>
        <dbReference type="ChEBI" id="CHEBI:30616"/>
        <dbReference type="ChEBI" id="CHEBI:83421"/>
        <dbReference type="ChEBI" id="CHEBI:456216"/>
        <dbReference type="EC" id="2.7.11.1"/>
    </reaction>
</comment>
<evidence type="ECO:0000256" key="7">
    <source>
        <dbReference type="ARBA" id="ARBA00047899"/>
    </source>
</evidence>
<keyword evidence="3" id="KW-0808">Transferase</keyword>
<dbReference type="SMART" id="SM00220">
    <property type="entry name" value="S_TKc"/>
    <property type="match status" value="1"/>
</dbReference>
<comment type="caution">
    <text evidence="11">The sequence shown here is derived from an EMBL/GenBank/DDBJ whole genome shotgun (WGS) entry which is preliminary data.</text>
</comment>
<keyword evidence="12" id="KW-1185">Reference proteome</keyword>
<evidence type="ECO:0000256" key="1">
    <source>
        <dbReference type="ARBA" id="ARBA00012513"/>
    </source>
</evidence>
<organism evidence="11 12">
    <name type="scientific">Candida verbasci</name>
    <dbReference type="NCBI Taxonomy" id="1227364"/>
    <lineage>
        <taxon>Eukaryota</taxon>
        <taxon>Fungi</taxon>
        <taxon>Dikarya</taxon>
        <taxon>Ascomycota</taxon>
        <taxon>Saccharomycotina</taxon>
        <taxon>Pichiomycetes</taxon>
        <taxon>Debaryomycetaceae</taxon>
        <taxon>Candida/Lodderomyces clade</taxon>
        <taxon>Candida</taxon>
    </lineage>
</organism>
<feature type="coiled-coil region" evidence="9">
    <location>
        <begin position="285"/>
        <end position="319"/>
    </location>
</feature>
<evidence type="ECO:0000256" key="2">
    <source>
        <dbReference type="ARBA" id="ARBA00022527"/>
    </source>
</evidence>
<dbReference type="SUPFAM" id="SSF56112">
    <property type="entry name" value="Protein kinase-like (PK-like)"/>
    <property type="match status" value="1"/>
</dbReference>
<proteinExistence type="predicted"/>
<evidence type="ECO:0000259" key="10">
    <source>
        <dbReference type="PROSITE" id="PS50011"/>
    </source>
</evidence>
<dbReference type="GO" id="GO:0007165">
    <property type="term" value="P:signal transduction"/>
    <property type="evidence" value="ECO:0007669"/>
    <property type="project" value="TreeGrafter"/>
</dbReference>
<dbReference type="EC" id="2.7.11.1" evidence="1"/>
<evidence type="ECO:0000256" key="9">
    <source>
        <dbReference type="SAM" id="Coils"/>
    </source>
</evidence>
<keyword evidence="9" id="KW-0175">Coiled coil</keyword>
<dbReference type="GO" id="GO:0004674">
    <property type="term" value="F:protein serine/threonine kinase activity"/>
    <property type="evidence" value="ECO:0007669"/>
    <property type="project" value="UniProtKB-KW"/>
</dbReference>
<accession>A0A9W4U396</accession>
<keyword evidence="4" id="KW-0547">Nucleotide-binding</keyword>
<evidence type="ECO:0000313" key="11">
    <source>
        <dbReference type="EMBL" id="CAI5760710.1"/>
    </source>
</evidence>
<dbReference type="PROSITE" id="PS50011">
    <property type="entry name" value="PROTEIN_KINASE_DOM"/>
    <property type="match status" value="1"/>
</dbReference>
<keyword evidence="5" id="KW-0418">Kinase</keyword>
<protein>
    <recommendedName>
        <fullName evidence="1">non-specific serine/threonine protein kinase</fullName>
        <ecNumber evidence="1">2.7.11.1</ecNumber>
    </recommendedName>
</protein>
<dbReference type="PROSITE" id="PS00108">
    <property type="entry name" value="PROTEIN_KINASE_ST"/>
    <property type="match status" value="1"/>
</dbReference>
<dbReference type="InterPro" id="IPR000719">
    <property type="entry name" value="Prot_kinase_dom"/>
</dbReference>
<dbReference type="PANTHER" id="PTHR43895:SF32">
    <property type="entry name" value="SERINE_THREONINE-PROTEIN KINASE CHK1"/>
    <property type="match status" value="1"/>
</dbReference>
<dbReference type="EMBL" id="CANTUO010000007">
    <property type="protein sequence ID" value="CAI5760710.1"/>
    <property type="molecule type" value="Genomic_DNA"/>
</dbReference>
<feature type="domain" description="Protein kinase" evidence="10">
    <location>
        <begin position="22"/>
        <end position="264"/>
    </location>
</feature>
<evidence type="ECO:0000256" key="8">
    <source>
        <dbReference type="ARBA" id="ARBA00048679"/>
    </source>
</evidence>
<dbReference type="Gene3D" id="1.10.510.10">
    <property type="entry name" value="Transferase(Phosphotransferase) domain 1"/>
    <property type="match status" value="1"/>
</dbReference>
<evidence type="ECO:0000256" key="4">
    <source>
        <dbReference type="ARBA" id="ARBA00022741"/>
    </source>
</evidence>
<name>A0A9W4U396_9ASCO</name>
<dbReference type="AlphaFoldDB" id="A0A9W4U396"/>
<gene>
    <name evidence="11" type="ORF">CANVERA_P5218</name>
</gene>
<dbReference type="PANTHER" id="PTHR43895">
    <property type="entry name" value="CALCIUM/CALMODULIN-DEPENDENT PROTEIN KINASE KINASE-RELATED"/>
    <property type="match status" value="1"/>
</dbReference>
<evidence type="ECO:0000256" key="5">
    <source>
        <dbReference type="ARBA" id="ARBA00022777"/>
    </source>
</evidence>
<reference evidence="11" key="1">
    <citation type="submission" date="2022-12" db="EMBL/GenBank/DDBJ databases">
        <authorList>
            <person name="Brejova B."/>
        </authorList>
    </citation>
    <scope>NUCLEOTIDE SEQUENCE</scope>
</reference>
<dbReference type="InterPro" id="IPR008271">
    <property type="entry name" value="Ser/Thr_kinase_AS"/>
</dbReference>
<dbReference type="GO" id="GO:0005524">
    <property type="term" value="F:ATP binding"/>
    <property type="evidence" value="ECO:0007669"/>
    <property type="project" value="UniProtKB-KW"/>
</dbReference>
<keyword evidence="2" id="KW-0723">Serine/threonine-protein kinase</keyword>
<dbReference type="InterPro" id="IPR011009">
    <property type="entry name" value="Kinase-like_dom_sf"/>
</dbReference>
<dbReference type="OrthoDB" id="4062651at2759"/>
<sequence length="415" mass="48661">MMLQNEEFKSYENGKSLLNNRFKFIKHLQSGSFGKVSLAYDVVNSIQVSVKVIPKNFHSLQEIQYLERLKSNESICQIKDYFKIGTTNKDSYYVLILDYYSNGDLYDLVHTRKLSRDEIKKLSNQLICGLKYAHSLGIYHRDLKPENILIDYEGNFKIGDWGLATSIRFNNEFNIGSEKYMSPELKIINDKSCGTIIDCKYSDYWSIGVTILTAILGSCPFKEYYTIEQSFENLTNFKNKDIFTDLLKYGNDEEIKNRDLDLFLQRINDVEDGFDEIDDEKIDEINEKIDTKEKIDEKIDETKEKIEEIEETDEIESDDHLFFSMDEQESFNAGDYNTEKVDFDIDLPALVKNSYQSAKSWCDYDDDFDFELEISKLNLNKLNTNNDNDKKHNDKKHNDNEIRVMETEIFDIIDV</sequence>
<comment type="catalytic activity">
    <reaction evidence="7">
        <text>L-threonyl-[protein] + ATP = O-phospho-L-threonyl-[protein] + ADP + H(+)</text>
        <dbReference type="Rhea" id="RHEA:46608"/>
        <dbReference type="Rhea" id="RHEA-COMP:11060"/>
        <dbReference type="Rhea" id="RHEA-COMP:11605"/>
        <dbReference type="ChEBI" id="CHEBI:15378"/>
        <dbReference type="ChEBI" id="CHEBI:30013"/>
        <dbReference type="ChEBI" id="CHEBI:30616"/>
        <dbReference type="ChEBI" id="CHEBI:61977"/>
        <dbReference type="ChEBI" id="CHEBI:456216"/>
        <dbReference type="EC" id="2.7.11.1"/>
    </reaction>
</comment>
<evidence type="ECO:0000313" key="12">
    <source>
        <dbReference type="Proteomes" id="UP001152885"/>
    </source>
</evidence>
<evidence type="ECO:0000256" key="3">
    <source>
        <dbReference type="ARBA" id="ARBA00022679"/>
    </source>
</evidence>